<comment type="caution">
    <text evidence="6">The sequence shown here is derived from an EMBL/GenBank/DDBJ whole genome shotgun (WGS) entry which is preliminary data.</text>
</comment>
<reference evidence="6" key="1">
    <citation type="journal article" date="2014" name="Int. J. Syst. Evol. Microbiol.">
        <title>Complete genome sequence of Corynebacterium casei LMG S-19264T (=DSM 44701T), isolated from a smear-ripened cheese.</title>
        <authorList>
            <consortium name="US DOE Joint Genome Institute (JGI-PGF)"/>
            <person name="Walter F."/>
            <person name="Albersmeier A."/>
            <person name="Kalinowski J."/>
            <person name="Ruckert C."/>
        </authorList>
    </citation>
    <scope>NUCLEOTIDE SEQUENCE</scope>
    <source>
        <strain evidence="6">CGMCC 4.7679</strain>
    </source>
</reference>
<evidence type="ECO:0000313" key="7">
    <source>
        <dbReference type="Proteomes" id="UP000658656"/>
    </source>
</evidence>
<feature type="domain" description="Carbohydrate kinase PfkB" evidence="5">
    <location>
        <begin position="2"/>
        <end position="284"/>
    </location>
</feature>
<dbReference type="SUPFAM" id="SSF53613">
    <property type="entry name" value="Ribokinase-like"/>
    <property type="match status" value="1"/>
</dbReference>
<evidence type="ECO:0000256" key="1">
    <source>
        <dbReference type="ARBA" id="ARBA00010688"/>
    </source>
</evidence>
<dbReference type="PROSITE" id="PS00584">
    <property type="entry name" value="PFKB_KINASES_2"/>
    <property type="match status" value="1"/>
</dbReference>
<dbReference type="GO" id="GO:0016301">
    <property type="term" value="F:kinase activity"/>
    <property type="evidence" value="ECO:0007669"/>
    <property type="project" value="UniProtKB-KW"/>
</dbReference>
<dbReference type="Pfam" id="PF00294">
    <property type="entry name" value="PfkB"/>
    <property type="match status" value="1"/>
</dbReference>
<dbReference type="EMBL" id="BNAV01000002">
    <property type="protein sequence ID" value="GHF47525.1"/>
    <property type="molecule type" value="Genomic_DNA"/>
</dbReference>
<dbReference type="GO" id="GO:0005829">
    <property type="term" value="C:cytosol"/>
    <property type="evidence" value="ECO:0007669"/>
    <property type="project" value="TreeGrafter"/>
</dbReference>
<evidence type="ECO:0000256" key="4">
    <source>
        <dbReference type="RuleBase" id="RU003704"/>
    </source>
</evidence>
<proteinExistence type="inferred from homology"/>
<dbReference type="InterPro" id="IPR002173">
    <property type="entry name" value="Carboh/pur_kinase_PfkB_CS"/>
</dbReference>
<dbReference type="PANTHER" id="PTHR10584">
    <property type="entry name" value="SUGAR KINASE"/>
    <property type="match status" value="1"/>
</dbReference>
<dbReference type="PANTHER" id="PTHR10584:SF157">
    <property type="entry name" value="SULFOFRUCTOSE KINASE"/>
    <property type="match status" value="1"/>
</dbReference>
<gene>
    <name evidence="6" type="primary">rbsK</name>
    <name evidence="6" type="ORF">GCM10017566_20920</name>
</gene>
<dbReference type="PRINTS" id="PR00990">
    <property type="entry name" value="RIBOKINASE"/>
</dbReference>
<keyword evidence="7" id="KW-1185">Reference proteome</keyword>
<dbReference type="GO" id="GO:0006796">
    <property type="term" value="P:phosphate-containing compound metabolic process"/>
    <property type="evidence" value="ECO:0007669"/>
    <property type="project" value="UniProtKB-ARBA"/>
</dbReference>
<dbReference type="InterPro" id="IPR011611">
    <property type="entry name" value="PfkB_dom"/>
</dbReference>
<reference evidence="6" key="2">
    <citation type="submission" date="2020-09" db="EMBL/GenBank/DDBJ databases">
        <authorList>
            <person name="Sun Q."/>
            <person name="Zhou Y."/>
        </authorList>
    </citation>
    <scope>NUCLEOTIDE SEQUENCE</scope>
    <source>
        <strain evidence="6">CGMCC 4.7679</strain>
    </source>
</reference>
<keyword evidence="2 4" id="KW-0808">Transferase</keyword>
<comment type="similarity">
    <text evidence="1 4">Belongs to the carbohydrate kinase PfkB family.</text>
</comment>
<dbReference type="Proteomes" id="UP000658656">
    <property type="component" value="Unassembled WGS sequence"/>
</dbReference>
<accession>A0A8H9MAB2</accession>
<dbReference type="Gene3D" id="3.40.1190.20">
    <property type="match status" value="1"/>
</dbReference>
<evidence type="ECO:0000259" key="5">
    <source>
        <dbReference type="Pfam" id="PF00294"/>
    </source>
</evidence>
<dbReference type="InterPro" id="IPR029056">
    <property type="entry name" value="Ribokinase-like"/>
</dbReference>
<evidence type="ECO:0000313" key="6">
    <source>
        <dbReference type="EMBL" id="GHF47525.1"/>
    </source>
</evidence>
<dbReference type="AlphaFoldDB" id="A0A8H9MAB2"/>
<sequence length="295" mass="30728">MLGQVARDLVLRVPEVSGAGESATVRERLEMLGGKGANQAVALAQLGVDVSLVGVVGDDRTGECLVAQAGSDGIDVSHVVRRSGTETALLVDVLENSGQWRYLEHVPGPTLVSERDVFAASEKIRRARAVLIQLQEPPETALQAARIARTAGVRVILDGAPSGLKTELLACADVLRADRREAEMLAGKEIRSVEDAVAAGRTLVDRGPSLVVLDAAGEGNVFVTRSGHEFLPLPDVEVVDTTGGGDALIAALTFALVTGEPVPVAARMAVAASARTVQHAGGRPQLSRAALSEYV</sequence>
<organism evidence="6 7">
    <name type="scientific">Amycolatopsis bartoniae</name>
    <dbReference type="NCBI Taxonomy" id="941986"/>
    <lineage>
        <taxon>Bacteria</taxon>
        <taxon>Bacillati</taxon>
        <taxon>Actinomycetota</taxon>
        <taxon>Actinomycetes</taxon>
        <taxon>Pseudonocardiales</taxon>
        <taxon>Pseudonocardiaceae</taxon>
        <taxon>Amycolatopsis</taxon>
    </lineage>
</organism>
<name>A0A8H9MAB2_9PSEU</name>
<evidence type="ECO:0000256" key="2">
    <source>
        <dbReference type="ARBA" id="ARBA00022679"/>
    </source>
</evidence>
<dbReference type="InterPro" id="IPR002139">
    <property type="entry name" value="Ribo/fructo_kinase"/>
</dbReference>
<evidence type="ECO:0000256" key="3">
    <source>
        <dbReference type="ARBA" id="ARBA00022777"/>
    </source>
</evidence>
<keyword evidence="3 4" id="KW-0418">Kinase</keyword>
<dbReference type="PROSITE" id="PS00583">
    <property type="entry name" value="PFKB_KINASES_1"/>
    <property type="match status" value="1"/>
</dbReference>
<protein>
    <submittedName>
        <fullName evidence="6">Ribokinase</fullName>
    </submittedName>
</protein>